<dbReference type="Proteomes" id="UP000886595">
    <property type="component" value="Unassembled WGS sequence"/>
</dbReference>
<dbReference type="OrthoDB" id="674963at2759"/>
<evidence type="ECO:0000313" key="2">
    <source>
        <dbReference type="Proteomes" id="UP000886595"/>
    </source>
</evidence>
<accession>A0A8X7UP07</accession>
<evidence type="ECO:0000313" key="1">
    <source>
        <dbReference type="EMBL" id="KAG2286800.1"/>
    </source>
</evidence>
<dbReference type="AlphaFoldDB" id="A0A8X7UP07"/>
<comment type="caution">
    <text evidence="1">The sequence shown here is derived from an EMBL/GenBank/DDBJ whole genome shotgun (WGS) entry which is preliminary data.</text>
</comment>
<proteinExistence type="predicted"/>
<keyword evidence="2" id="KW-1185">Reference proteome</keyword>
<organism evidence="1 2">
    <name type="scientific">Brassica carinata</name>
    <name type="common">Ethiopian mustard</name>
    <name type="synonym">Abyssinian cabbage</name>
    <dbReference type="NCBI Taxonomy" id="52824"/>
    <lineage>
        <taxon>Eukaryota</taxon>
        <taxon>Viridiplantae</taxon>
        <taxon>Streptophyta</taxon>
        <taxon>Embryophyta</taxon>
        <taxon>Tracheophyta</taxon>
        <taxon>Spermatophyta</taxon>
        <taxon>Magnoliopsida</taxon>
        <taxon>eudicotyledons</taxon>
        <taxon>Gunneridae</taxon>
        <taxon>Pentapetalae</taxon>
        <taxon>rosids</taxon>
        <taxon>malvids</taxon>
        <taxon>Brassicales</taxon>
        <taxon>Brassicaceae</taxon>
        <taxon>Brassiceae</taxon>
        <taxon>Brassica</taxon>
    </lineage>
</organism>
<name>A0A8X7UP07_BRACI</name>
<protein>
    <submittedName>
        <fullName evidence="1">Uncharacterized protein</fullName>
    </submittedName>
</protein>
<dbReference type="EMBL" id="JAAMPC010000010">
    <property type="protein sequence ID" value="KAG2286800.1"/>
    <property type="molecule type" value="Genomic_DNA"/>
</dbReference>
<sequence length="69" mass="8134">MTERKGLNQYYPAEFDRKKISRLLKPKNHQKKFDLCFRCLLVAESVVITCRRAPNSIAVYGTDNDEEER</sequence>
<reference evidence="1 2" key="1">
    <citation type="submission" date="2020-02" db="EMBL/GenBank/DDBJ databases">
        <authorList>
            <person name="Ma Q."/>
            <person name="Huang Y."/>
            <person name="Song X."/>
            <person name="Pei D."/>
        </authorList>
    </citation>
    <scope>NUCLEOTIDE SEQUENCE [LARGE SCALE GENOMIC DNA]</scope>
    <source>
        <strain evidence="1">Sxm20200214</strain>
        <tissue evidence="1">Leaf</tissue>
    </source>
</reference>
<gene>
    <name evidence="1" type="ORF">Bca52824_046404</name>
</gene>